<gene>
    <name evidence="2" type="ORF">OsJ_36182</name>
</gene>
<proteinExistence type="predicted"/>
<protein>
    <recommendedName>
        <fullName evidence="1">Protein kinase domain-containing protein</fullName>
    </recommendedName>
</protein>
<dbReference type="InterPro" id="IPR008271">
    <property type="entry name" value="Ser/Thr_kinase_AS"/>
</dbReference>
<dbReference type="InterPro" id="IPR045766">
    <property type="entry name" value="MCAfunc"/>
</dbReference>
<accession>A0A8J8YEN6</accession>
<reference evidence="2" key="1">
    <citation type="journal article" date="2005" name="PLoS Biol.">
        <title>The genomes of Oryza sativa: a history of duplications.</title>
        <authorList>
            <person name="Yu J."/>
            <person name="Wang J."/>
            <person name="Lin W."/>
            <person name="Li S."/>
            <person name="Li H."/>
            <person name="Zhou J."/>
            <person name="Ni P."/>
            <person name="Dong W."/>
            <person name="Hu S."/>
            <person name="Zeng C."/>
            <person name="Zhang J."/>
            <person name="Zhang Y."/>
            <person name="Li R."/>
            <person name="Xu Z."/>
            <person name="Li S."/>
            <person name="Li X."/>
            <person name="Zheng H."/>
            <person name="Cong L."/>
            <person name="Lin L."/>
            <person name="Yin J."/>
            <person name="Geng J."/>
            <person name="Li G."/>
            <person name="Shi J."/>
            <person name="Liu J."/>
            <person name="Lv H."/>
            <person name="Li J."/>
            <person name="Wang J."/>
            <person name="Deng Y."/>
            <person name="Ran L."/>
            <person name="Shi X."/>
            <person name="Wang X."/>
            <person name="Wu Q."/>
            <person name="Li C."/>
            <person name="Ren X."/>
            <person name="Wang J."/>
            <person name="Wang X."/>
            <person name="Li D."/>
            <person name="Liu D."/>
            <person name="Zhang X."/>
            <person name="Ji Z."/>
            <person name="Zhao W."/>
            <person name="Sun Y."/>
            <person name="Zhang Z."/>
            <person name="Bao J."/>
            <person name="Han Y."/>
            <person name="Dong L."/>
            <person name="Ji J."/>
            <person name="Chen P."/>
            <person name="Wu S."/>
            <person name="Liu J."/>
            <person name="Xiao Y."/>
            <person name="Bu D."/>
            <person name="Tan J."/>
            <person name="Yang L."/>
            <person name="Ye C."/>
            <person name="Zhang J."/>
            <person name="Xu J."/>
            <person name="Zhou Y."/>
            <person name="Yu Y."/>
            <person name="Zhang B."/>
            <person name="Zhuang S."/>
            <person name="Wei H."/>
            <person name="Liu B."/>
            <person name="Lei M."/>
            <person name="Yu H."/>
            <person name="Li Y."/>
            <person name="Xu H."/>
            <person name="Wei S."/>
            <person name="He X."/>
            <person name="Fang L."/>
            <person name="Zhang Z."/>
            <person name="Zhang Y."/>
            <person name="Huang X."/>
            <person name="Su Z."/>
            <person name="Tong W."/>
            <person name="Li J."/>
            <person name="Tong Z."/>
            <person name="Li S."/>
            <person name="Ye J."/>
            <person name="Wang L."/>
            <person name="Fang L."/>
            <person name="Lei T."/>
            <person name="Chen C."/>
            <person name="Chen H."/>
            <person name="Xu Z."/>
            <person name="Li H."/>
            <person name="Huang H."/>
            <person name="Zhang F."/>
            <person name="Xu H."/>
            <person name="Li N."/>
            <person name="Zhao C."/>
            <person name="Li S."/>
            <person name="Dong L."/>
            <person name="Huang Y."/>
            <person name="Li L."/>
            <person name="Xi Y."/>
            <person name="Qi Q."/>
            <person name="Li W."/>
            <person name="Zhang B."/>
            <person name="Hu W."/>
            <person name="Zhang Y."/>
            <person name="Tian X."/>
            <person name="Jiao Y."/>
            <person name="Liang X."/>
            <person name="Jin J."/>
            <person name="Gao L."/>
            <person name="Zheng W."/>
            <person name="Hao B."/>
            <person name="Liu S."/>
            <person name="Wang W."/>
            <person name="Yuan L."/>
            <person name="Cao M."/>
            <person name="McDermott J."/>
            <person name="Samudrala R."/>
            <person name="Wang J."/>
            <person name="Wong G.K."/>
            <person name="Yang H."/>
        </authorList>
    </citation>
    <scope>NUCLEOTIDE SEQUENCE [LARGE SCALE GENOMIC DNA]</scope>
</reference>
<dbReference type="Pfam" id="PF00069">
    <property type="entry name" value="Pkinase"/>
    <property type="match status" value="1"/>
</dbReference>
<dbReference type="PROSITE" id="PS00108">
    <property type="entry name" value="PROTEIN_KINASE_ST"/>
    <property type="match status" value="1"/>
</dbReference>
<dbReference type="SMART" id="SM00220">
    <property type="entry name" value="S_TKc"/>
    <property type="match status" value="1"/>
</dbReference>
<feature type="domain" description="Protein kinase" evidence="1">
    <location>
        <begin position="195"/>
        <end position="513"/>
    </location>
</feature>
<dbReference type="InterPro" id="IPR059179">
    <property type="entry name" value="MLKL-like_MCAfunc"/>
</dbReference>
<dbReference type="Gene3D" id="1.20.930.20">
    <property type="entry name" value="Adaptor protein Cbl, N-terminal domain"/>
    <property type="match status" value="1"/>
</dbReference>
<dbReference type="CDD" id="cd21037">
    <property type="entry name" value="MLKL_NTD"/>
    <property type="match status" value="1"/>
</dbReference>
<dbReference type="Proteomes" id="UP000007752">
    <property type="component" value="Chromosome 12"/>
</dbReference>
<dbReference type="InterPro" id="IPR036537">
    <property type="entry name" value="Adaptor_Cbl_N_dom_sf"/>
</dbReference>
<dbReference type="GO" id="GO:0005524">
    <property type="term" value="F:ATP binding"/>
    <property type="evidence" value="ECO:0007669"/>
    <property type="project" value="InterPro"/>
</dbReference>
<dbReference type="Pfam" id="PF19584">
    <property type="entry name" value="MCAfunc"/>
    <property type="match status" value="1"/>
</dbReference>
<organism evidence="2">
    <name type="scientific">Oryza sativa subsp. japonica</name>
    <name type="common">Rice</name>
    <dbReference type="NCBI Taxonomy" id="39947"/>
    <lineage>
        <taxon>Eukaryota</taxon>
        <taxon>Viridiplantae</taxon>
        <taxon>Streptophyta</taxon>
        <taxon>Embryophyta</taxon>
        <taxon>Tracheophyta</taxon>
        <taxon>Spermatophyta</taxon>
        <taxon>Magnoliopsida</taxon>
        <taxon>Liliopsida</taxon>
        <taxon>Poales</taxon>
        <taxon>Poaceae</taxon>
        <taxon>BOP clade</taxon>
        <taxon>Oryzoideae</taxon>
        <taxon>Oryzeae</taxon>
        <taxon>Oryzinae</taxon>
        <taxon>Oryza</taxon>
        <taxon>Oryza sativa</taxon>
    </lineage>
</organism>
<dbReference type="Gene3D" id="3.30.200.20">
    <property type="entry name" value="Phosphorylase Kinase, domain 1"/>
    <property type="match status" value="1"/>
</dbReference>
<reference evidence="2" key="2">
    <citation type="submission" date="2008-12" db="EMBL/GenBank/DDBJ databases">
        <title>Improved gene annotation of the rice (Oryza sativa) genomes.</title>
        <authorList>
            <person name="Wang J."/>
            <person name="Li R."/>
            <person name="Fan W."/>
            <person name="Huang Q."/>
            <person name="Zhang J."/>
            <person name="Zhou Y."/>
            <person name="Hu Y."/>
            <person name="Zi S."/>
            <person name="Li J."/>
            <person name="Ni P."/>
            <person name="Zheng H."/>
            <person name="Zhang Y."/>
            <person name="Zhao M."/>
            <person name="Hao Q."/>
            <person name="McDermott J."/>
            <person name="Samudrala R."/>
            <person name="Kristiansen K."/>
            <person name="Wong G.K.-S."/>
        </authorList>
    </citation>
    <scope>NUCLEOTIDE SEQUENCE</scope>
</reference>
<evidence type="ECO:0000259" key="1">
    <source>
        <dbReference type="PROSITE" id="PS50011"/>
    </source>
</evidence>
<evidence type="ECO:0000313" key="2">
    <source>
        <dbReference type="EMBL" id="EAZ20573.1"/>
    </source>
</evidence>
<dbReference type="OrthoDB" id="677195at2759"/>
<sequence>MALWSGLGQAATVAQLVGADVGSLISMIVQAAVTAQHNKKECEQLARRAFMIAELLPHLRDPEVVCLPEIRRPLVGLDDTLREAHELVMSCQEKSVMHRLVMAGRQAERFREVQSRIDSYLLVFPFISHIDITRRLDRIYRVLLPNDHTPVPSPSAGSQTRELELAEEAAQEVVFRGEEGEKFTIAELATATNNFASDRLIGRGGVGNVYMGRLPDGREVAIKHFPEFHYTSIEDDEFNAERIILSRIRHKGIIRLFGCCVERHKQEANNKRSTWFWKKKVADAGLQTPMTTEPLLVFEYMRNSSLDKHLHGSLSSSSPVATSWSMRMGILLGVSRAIEYLHTHPTRPVIHRDIKPSNILLDEAWVPRLSDFGLSVAWDGTDHCCDLSIDGTLGYIDPEYFVTHSVKPTIDVYSFGVVMLEVLTGIKPIFKRKEKEEEDDGGIIPTSLLAFALPIVEAGEVRKVLDRRPTPEPTPRQLQAVELVAQTAACCVRLEPQGRPAISEVVANLQAAIDLISSNDDE</sequence>
<dbReference type="Gene3D" id="1.10.510.10">
    <property type="entry name" value="Transferase(Phosphotransferase) domain 1"/>
    <property type="match status" value="1"/>
</dbReference>
<dbReference type="PROSITE" id="PS50011">
    <property type="entry name" value="PROTEIN_KINASE_DOM"/>
    <property type="match status" value="1"/>
</dbReference>
<dbReference type="SUPFAM" id="SSF56112">
    <property type="entry name" value="Protein kinase-like (PK-like)"/>
    <property type="match status" value="1"/>
</dbReference>
<dbReference type="InterPro" id="IPR011009">
    <property type="entry name" value="Kinase-like_dom_sf"/>
</dbReference>
<dbReference type="PANTHER" id="PTHR46146:SF7">
    <property type="entry name" value="OS11G0664000 PROTEIN"/>
    <property type="match status" value="1"/>
</dbReference>
<dbReference type="PANTHER" id="PTHR46146">
    <property type="entry name" value="SERINE/THREONINE-PROTEIN KINASE-LIKE PROTEIN CCR4"/>
    <property type="match status" value="1"/>
</dbReference>
<dbReference type="GO" id="GO:0004672">
    <property type="term" value="F:protein kinase activity"/>
    <property type="evidence" value="ECO:0007669"/>
    <property type="project" value="InterPro"/>
</dbReference>
<name>A0A8J8YEN6_ORYSJ</name>
<dbReference type="GO" id="GO:0007166">
    <property type="term" value="P:cell surface receptor signaling pathway"/>
    <property type="evidence" value="ECO:0007669"/>
    <property type="project" value="InterPro"/>
</dbReference>
<dbReference type="InterPro" id="IPR000719">
    <property type="entry name" value="Prot_kinase_dom"/>
</dbReference>
<dbReference type="AlphaFoldDB" id="A0A8J8YEN6"/>
<dbReference type="EMBL" id="CM000149">
    <property type="protein sequence ID" value="EAZ20573.1"/>
    <property type="molecule type" value="Genomic_DNA"/>
</dbReference>